<gene>
    <name evidence="7" type="primary">ribH</name>
    <name evidence="8" type="ORF">N825_07605</name>
</gene>
<dbReference type="Pfam" id="PF00885">
    <property type="entry name" value="DMRL_synthase"/>
    <property type="match status" value="1"/>
</dbReference>
<comment type="caution">
    <text evidence="8">The sequence shown here is derived from an EMBL/GenBank/DDBJ whole genome shotgun (WGS) entry which is preliminary data.</text>
</comment>
<comment type="function">
    <text evidence="7">Catalyzes the formation of 6,7-dimethyl-8-ribityllumazine by condensation of 5-amino-6-(D-ribitylamino)uracil with 3,4-dihydroxy-2-butanone 4-phosphate. This is the penultimate step in the biosynthesis of riboflavin.</text>
</comment>
<feature type="binding site" evidence="7">
    <location>
        <position position="129"/>
    </location>
    <ligand>
        <name>5-amino-6-(D-ribitylamino)uracil</name>
        <dbReference type="ChEBI" id="CHEBI:15934"/>
    </ligand>
</feature>
<dbReference type="Gene3D" id="3.40.50.960">
    <property type="entry name" value="Lumazine/riboflavin synthase"/>
    <property type="match status" value="1"/>
</dbReference>
<dbReference type="NCBIfam" id="NF000814">
    <property type="entry name" value="PRK00061.2-2"/>
    <property type="match status" value="1"/>
</dbReference>
<proteinExistence type="inferred from homology"/>
<reference evidence="8 9" key="1">
    <citation type="submission" date="2013-08" db="EMBL/GenBank/DDBJ databases">
        <title>The genome sequence of Skermanella stibiiresistens.</title>
        <authorList>
            <person name="Zhu W."/>
            <person name="Wang G."/>
        </authorList>
    </citation>
    <scope>NUCLEOTIDE SEQUENCE [LARGE SCALE GENOMIC DNA]</scope>
    <source>
        <strain evidence="8 9">SB22</strain>
    </source>
</reference>
<feature type="binding site" evidence="7">
    <location>
        <begin position="96"/>
        <end position="98"/>
    </location>
    <ligand>
        <name>5-amino-6-(D-ribitylamino)uracil</name>
        <dbReference type="ChEBI" id="CHEBI:15934"/>
    </ligand>
</feature>
<feature type="binding site" evidence="7">
    <location>
        <begin position="101"/>
        <end position="102"/>
    </location>
    <ligand>
        <name>(2S)-2-hydroxy-3-oxobutyl phosphate</name>
        <dbReference type="ChEBI" id="CHEBI:58830"/>
    </ligand>
</feature>
<dbReference type="PANTHER" id="PTHR21058">
    <property type="entry name" value="6,7-DIMETHYL-8-RIBITYLLUMAZINE SYNTHASE DMRL SYNTHASE LUMAZINE SYNTHASE"/>
    <property type="match status" value="1"/>
</dbReference>
<evidence type="ECO:0000256" key="6">
    <source>
        <dbReference type="ARBA" id="ARBA00048785"/>
    </source>
</evidence>
<dbReference type="NCBIfam" id="TIGR00114">
    <property type="entry name" value="lumazine-synth"/>
    <property type="match status" value="1"/>
</dbReference>
<evidence type="ECO:0000313" key="8">
    <source>
        <dbReference type="EMBL" id="EWY39190.1"/>
    </source>
</evidence>
<sequence>MSAIPDSVSPDSVAQIMGPHVLIVEARFYEDIADELVRGAILALEEAGATYDRIAVPGAFEIPAAINFAIQASGHAGHANDEAAVPRYDGYVALGCVIRGETTHYDYVCVESARGLQDLALRHNAAIGYGILTVENDDQAWARAKVDQKNKGGAVASACLDMIRLKRHFGLTT</sequence>
<dbReference type="STRING" id="1385369.N825_07605"/>
<dbReference type="GO" id="GO:0000906">
    <property type="term" value="F:6,7-dimethyl-8-ribityllumazine synthase activity"/>
    <property type="evidence" value="ECO:0007669"/>
    <property type="project" value="UniProtKB-UniRule"/>
</dbReference>
<comment type="catalytic activity">
    <reaction evidence="6 7">
        <text>(2S)-2-hydroxy-3-oxobutyl phosphate + 5-amino-6-(D-ribitylamino)uracil = 6,7-dimethyl-8-(1-D-ribityl)lumazine + phosphate + 2 H2O + H(+)</text>
        <dbReference type="Rhea" id="RHEA:26152"/>
        <dbReference type="ChEBI" id="CHEBI:15377"/>
        <dbReference type="ChEBI" id="CHEBI:15378"/>
        <dbReference type="ChEBI" id="CHEBI:15934"/>
        <dbReference type="ChEBI" id="CHEBI:43474"/>
        <dbReference type="ChEBI" id="CHEBI:58201"/>
        <dbReference type="ChEBI" id="CHEBI:58830"/>
        <dbReference type="EC" id="2.5.1.78"/>
    </reaction>
</comment>
<feature type="binding site" evidence="7">
    <location>
        <position position="143"/>
    </location>
    <ligand>
        <name>(2S)-2-hydroxy-3-oxobutyl phosphate</name>
        <dbReference type="ChEBI" id="CHEBI:58830"/>
    </ligand>
</feature>
<feature type="binding site" evidence="7">
    <location>
        <begin position="59"/>
        <end position="61"/>
    </location>
    <ligand>
        <name>5-amino-6-(D-ribitylamino)uracil</name>
        <dbReference type="ChEBI" id="CHEBI:15934"/>
    </ligand>
</feature>
<comment type="similarity">
    <text evidence="2 7">Belongs to the DMRL synthase family.</text>
</comment>
<dbReference type="InterPro" id="IPR034964">
    <property type="entry name" value="LS"/>
</dbReference>
<keyword evidence="9" id="KW-1185">Reference proteome</keyword>
<evidence type="ECO:0000256" key="3">
    <source>
        <dbReference type="ARBA" id="ARBA00012664"/>
    </source>
</evidence>
<dbReference type="AlphaFoldDB" id="W9GZ50"/>
<evidence type="ECO:0000256" key="2">
    <source>
        <dbReference type="ARBA" id="ARBA00007424"/>
    </source>
</evidence>
<dbReference type="GO" id="GO:0009231">
    <property type="term" value="P:riboflavin biosynthetic process"/>
    <property type="evidence" value="ECO:0007669"/>
    <property type="project" value="UniProtKB-UniRule"/>
</dbReference>
<dbReference type="HAMAP" id="MF_00178">
    <property type="entry name" value="Lumazine_synth"/>
    <property type="match status" value="1"/>
</dbReference>
<feature type="active site" description="Proton donor" evidence="7">
    <location>
        <position position="104"/>
    </location>
</feature>
<dbReference type="SUPFAM" id="SSF52121">
    <property type="entry name" value="Lumazine synthase"/>
    <property type="match status" value="1"/>
</dbReference>
<organism evidence="8 9">
    <name type="scientific">Skermanella stibiiresistens SB22</name>
    <dbReference type="NCBI Taxonomy" id="1385369"/>
    <lineage>
        <taxon>Bacteria</taxon>
        <taxon>Pseudomonadati</taxon>
        <taxon>Pseudomonadota</taxon>
        <taxon>Alphaproteobacteria</taxon>
        <taxon>Rhodospirillales</taxon>
        <taxon>Azospirillaceae</taxon>
        <taxon>Skermanella</taxon>
    </lineage>
</organism>
<dbReference type="PANTHER" id="PTHR21058:SF0">
    <property type="entry name" value="6,7-DIMETHYL-8-RIBITYLLUMAZINE SYNTHASE"/>
    <property type="match status" value="1"/>
</dbReference>
<accession>W9GZ50</accession>
<dbReference type="EC" id="2.5.1.78" evidence="3 7"/>
<dbReference type="PATRIC" id="fig|1385369.3.peg.3709"/>
<comment type="pathway">
    <text evidence="1 7">Cofactor biosynthesis; riboflavin biosynthesis; riboflavin from 2-hydroxy-3-oxobutyl phosphate and 5-amino-6-(D-ribitylamino)uracil: step 1/2.</text>
</comment>
<keyword evidence="5 7" id="KW-0808">Transferase</keyword>
<dbReference type="InterPro" id="IPR036467">
    <property type="entry name" value="LS/RS_sf"/>
</dbReference>
<dbReference type="Proteomes" id="UP000019486">
    <property type="component" value="Unassembled WGS sequence"/>
</dbReference>
<protein>
    <recommendedName>
        <fullName evidence="3 7">6,7-dimethyl-8-ribityllumazine synthase</fullName>
        <shortName evidence="7">DMRL synthase</shortName>
        <shortName evidence="7">LS</shortName>
        <shortName evidence="7">Lumazine synthase</shortName>
        <ecNumber evidence="3 7">2.5.1.78</ecNumber>
    </recommendedName>
</protein>
<evidence type="ECO:0000256" key="1">
    <source>
        <dbReference type="ARBA" id="ARBA00004917"/>
    </source>
</evidence>
<dbReference type="EMBL" id="AVFL01000013">
    <property type="protein sequence ID" value="EWY39190.1"/>
    <property type="molecule type" value="Genomic_DNA"/>
</dbReference>
<evidence type="ECO:0000256" key="4">
    <source>
        <dbReference type="ARBA" id="ARBA00022619"/>
    </source>
</evidence>
<evidence type="ECO:0000256" key="7">
    <source>
        <dbReference type="HAMAP-Rule" id="MF_00178"/>
    </source>
</evidence>
<keyword evidence="4 7" id="KW-0686">Riboflavin biosynthesis</keyword>
<dbReference type="GO" id="GO:0009349">
    <property type="term" value="C:riboflavin synthase complex"/>
    <property type="evidence" value="ECO:0007669"/>
    <property type="project" value="UniProtKB-UniRule"/>
</dbReference>
<feature type="binding site" evidence="7">
    <location>
        <position position="28"/>
    </location>
    <ligand>
        <name>5-amino-6-(D-ribitylamino)uracil</name>
        <dbReference type="ChEBI" id="CHEBI:15934"/>
    </ligand>
</feature>
<dbReference type="UniPathway" id="UPA00275">
    <property type="reaction ID" value="UER00404"/>
</dbReference>
<dbReference type="CDD" id="cd09209">
    <property type="entry name" value="Lumazine_synthase-I"/>
    <property type="match status" value="1"/>
</dbReference>
<evidence type="ECO:0000313" key="9">
    <source>
        <dbReference type="Proteomes" id="UP000019486"/>
    </source>
</evidence>
<dbReference type="GO" id="GO:0005829">
    <property type="term" value="C:cytosol"/>
    <property type="evidence" value="ECO:0007669"/>
    <property type="project" value="TreeGrafter"/>
</dbReference>
<name>W9GZ50_9PROT</name>
<dbReference type="RefSeq" id="WP_245613157.1">
    <property type="nucleotide sequence ID" value="NZ_AVFL01000013.1"/>
</dbReference>
<dbReference type="InterPro" id="IPR002180">
    <property type="entry name" value="LS/RS"/>
</dbReference>
<evidence type="ECO:0000256" key="5">
    <source>
        <dbReference type="ARBA" id="ARBA00022679"/>
    </source>
</evidence>